<dbReference type="GO" id="GO:0005886">
    <property type="term" value="C:plasma membrane"/>
    <property type="evidence" value="ECO:0007669"/>
    <property type="project" value="UniProtKB-SubCell"/>
</dbReference>
<feature type="transmembrane region" description="Helical" evidence="7">
    <location>
        <begin position="340"/>
        <end position="357"/>
    </location>
</feature>
<dbReference type="PANTHER" id="PTHR30619">
    <property type="entry name" value="DNA INTERNALIZATION/COMPETENCE PROTEIN COMEC/REC2"/>
    <property type="match status" value="1"/>
</dbReference>
<gene>
    <name evidence="9" type="ORF">Mlaev_01898</name>
</gene>
<dbReference type="CDD" id="cd07731">
    <property type="entry name" value="ComA-like_MBL-fold"/>
    <property type="match status" value="1"/>
</dbReference>
<evidence type="ECO:0000256" key="7">
    <source>
        <dbReference type="SAM" id="Phobius"/>
    </source>
</evidence>
<name>A0A150HEE8_9MICO</name>
<feature type="transmembrane region" description="Helical" evidence="7">
    <location>
        <begin position="80"/>
        <end position="100"/>
    </location>
</feature>
<reference evidence="9 10" key="1">
    <citation type="submission" date="2016-01" db="EMBL/GenBank/DDBJ databases">
        <title>Draft genome sequences of Microbacterium laevaniformans LCDC 91-0039 and the type strain of Microbacterium hominis LCDC 84-209.</title>
        <authorList>
            <person name="Bernier A.-M."/>
            <person name="Bernard K."/>
        </authorList>
    </citation>
    <scope>NUCLEOTIDE SEQUENCE [LARGE SCALE GENOMIC DNA]</scope>
    <source>
        <strain evidence="9 10">LCDC 91-0039</strain>
    </source>
</reference>
<dbReference type="Gene3D" id="3.60.15.10">
    <property type="entry name" value="Ribonuclease Z/Hydroxyacylglutathione hydrolase-like"/>
    <property type="match status" value="1"/>
</dbReference>
<sequence>MTGTAATTPQPTRAGRGGRSLRRRDVRLVPVAAGAWVTAGVVTGTADAAASASALLWASALVVVLALVHRRRRSAAFRAGRIAPALALVAIVLAVAAGVASHVASALPARGAVAAAEIAGGRALTVDVVAVGKIERGAAGWRFDAVLQRLAYGETTITTPVPVLVRTGDIPPGLDLGARVSLTGTAWAAGPGERAVLVVDASATPTLIAAPTGVFALASLLRHGLSAVTTGLPDPGGGLIAGLAVGDTSGVSDGLDAAMKSSSLSHLTAVSGANCALVVGIAFALAALCGARRALRVIAGLGTLVAFVILVSPEPSVIRAATMAAIAMLGLLLGRTGAGLSLLTASIVLLLLLDPWLSRSIGFALSVAATAALLVLAGPLADGLSRWMPRTLALFVAVPLSAQLACGPIIVLISPQVSIYGVAANMLAAPAAPVGTVLGLAACLCAGIPLLGAGLAALAWVPAAWIAATATTLSALPGSAIWWPEGVGGLAALSLASAAVVVLLLRTPPPARVAAVVVLAVTAVVVAATGPAAQVGLRARLPVAWSIAVCDVGQGDAIAIRAAGRVALVDTGPDPQALTSCLETLGVDRVDLLVLTHFDHDHDGGARAVAGRVDTVLHGPTGAPDDERTLARLSEAGARLVRADAGMTGTLGDARWRVLWPPPRTAAGNDGSVVIDIAGPTVPPMLMLGDLSAEGQRRLMATASLRAAYTIVKVSHHGSADQEPRLYGRLRAAVALISVGANTYGHPRSETLAMLESLGARLARTDVEGLLMLWTEASSVRLWHEKGSP</sequence>
<keyword evidence="2" id="KW-1003">Cell membrane</keyword>
<keyword evidence="4 7" id="KW-1133">Transmembrane helix</keyword>
<dbReference type="Pfam" id="PF00753">
    <property type="entry name" value="Lactamase_B"/>
    <property type="match status" value="1"/>
</dbReference>
<feature type="transmembrane region" description="Helical" evidence="7">
    <location>
        <begin position="48"/>
        <end position="68"/>
    </location>
</feature>
<keyword evidence="3 7" id="KW-0812">Transmembrane</keyword>
<dbReference type="SMART" id="SM00849">
    <property type="entry name" value="Lactamase_B"/>
    <property type="match status" value="1"/>
</dbReference>
<evidence type="ECO:0000256" key="2">
    <source>
        <dbReference type="ARBA" id="ARBA00022475"/>
    </source>
</evidence>
<dbReference type="STRING" id="36807.Mlaev_01898"/>
<accession>A0A150HEE8</accession>
<dbReference type="RefSeq" id="WP_061683204.1">
    <property type="nucleotide sequence ID" value="NZ_LRAD01000038.1"/>
</dbReference>
<dbReference type="PANTHER" id="PTHR30619:SF1">
    <property type="entry name" value="RECOMBINATION PROTEIN 2"/>
    <property type="match status" value="1"/>
</dbReference>
<dbReference type="PATRIC" id="fig|36807.3.peg.1920"/>
<feature type="transmembrane region" description="Helical" evidence="7">
    <location>
        <begin position="487"/>
        <end position="506"/>
    </location>
</feature>
<comment type="caution">
    <text evidence="9">The sequence shown here is derived from an EMBL/GenBank/DDBJ whole genome shotgun (WGS) entry which is preliminary data.</text>
</comment>
<evidence type="ECO:0000256" key="6">
    <source>
        <dbReference type="SAM" id="MobiDB-lite"/>
    </source>
</evidence>
<evidence type="ECO:0000259" key="8">
    <source>
        <dbReference type="SMART" id="SM00849"/>
    </source>
</evidence>
<dbReference type="SUPFAM" id="SSF56281">
    <property type="entry name" value="Metallo-hydrolase/oxidoreductase"/>
    <property type="match status" value="1"/>
</dbReference>
<dbReference type="Proteomes" id="UP000075357">
    <property type="component" value="Unassembled WGS sequence"/>
</dbReference>
<feature type="compositionally biased region" description="Polar residues" evidence="6">
    <location>
        <begin position="1"/>
        <end position="11"/>
    </location>
</feature>
<dbReference type="EMBL" id="LRAD01000038">
    <property type="protein sequence ID" value="KXZ60168.1"/>
    <property type="molecule type" value="Genomic_DNA"/>
</dbReference>
<keyword evidence="5 7" id="KW-0472">Membrane</keyword>
<feature type="domain" description="Metallo-beta-lactamase" evidence="8">
    <location>
        <begin position="554"/>
        <end position="730"/>
    </location>
</feature>
<feature type="transmembrane region" description="Helical" evidence="7">
    <location>
        <begin position="513"/>
        <end position="533"/>
    </location>
</feature>
<dbReference type="AlphaFoldDB" id="A0A150HEE8"/>
<dbReference type="InterPro" id="IPR052159">
    <property type="entry name" value="Competence_DNA_uptake"/>
</dbReference>
<evidence type="ECO:0000256" key="4">
    <source>
        <dbReference type="ARBA" id="ARBA00022989"/>
    </source>
</evidence>
<dbReference type="Pfam" id="PF03772">
    <property type="entry name" value="Competence"/>
    <property type="match status" value="1"/>
</dbReference>
<feature type="transmembrane region" description="Helical" evidence="7">
    <location>
        <begin position="392"/>
        <end position="413"/>
    </location>
</feature>
<dbReference type="InterPro" id="IPR001279">
    <property type="entry name" value="Metallo-B-lactamas"/>
</dbReference>
<dbReference type="InterPro" id="IPR035681">
    <property type="entry name" value="ComA-like_MBL"/>
</dbReference>
<organism evidence="9 10">
    <name type="scientific">Microbacterium laevaniformans</name>
    <dbReference type="NCBI Taxonomy" id="36807"/>
    <lineage>
        <taxon>Bacteria</taxon>
        <taxon>Bacillati</taxon>
        <taxon>Actinomycetota</taxon>
        <taxon>Actinomycetes</taxon>
        <taxon>Micrococcales</taxon>
        <taxon>Microbacteriaceae</taxon>
        <taxon>Microbacterium</taxon>
    </lineage>
</organism>
<feature type="transmembrane region" description="Helical" evidence="7">
    <location>
        <begin position="26"/>
        <end position="42"/>
    </location>
</feature>
<feature type="transmembrane region" description="Helical" evidence="7">
    <location>
        <begin position="267"/>
        <end position="287"/>
    </location>
</feature>
<evidence type="ECO:0000313" key="10">
    <source>
        <dbReference type="Proteomes" id="UP000075357"/>
    </source>
</evidence>
<dbReference type="InterPro" id="IPR036866">
    <property type="entry name" value="RibonucZ/Hydroxyglut_hydro"/>
</dbReference>
<proteinExistence type="predicted"/>
<evidence type="ECO:0000256" key="1">
    <source>
        <dbReference type="ARBA" id="ARBA00004651"/>
    </source>
</evidence>
<evidence type="ECO:0000256" key="3">
    <source>
        <dbReference type="ARBA" id="ARBA00022692"/>
    </source>
</evidence>
<feature type="transmembrane region" description="Helical" evidence="7">
    <location>
        <begin position="448"/>
        <end position="467"/>
    </location>
</feature>
<keyword evidence="10" id="KW-1185">Reference proteome</keyword>
<protein>
    <submittedName>
        <fullName evidence="9">ComEC family competence protein</fullName>
    </submittedName>
</protein>
<evidence type="ECO:0000256" key="5">
    <source>
        <dbReference type="ARBA" id="ARBA00023136"/>
    </source>
</evidence>
<evidence type="ECO:0000313" key="9">
    <source>
        <dbReference type="EMBL" id="KXZ60168.1"/>
    </source>
</evidence>
<dbReference type="NCBIfam" id="TIGR00360">
    <property type="entry name" value="ComEC_N-term"/>
    <property type="match status" value="1"/>
</dbReference>
<comment type="subcellular location">
    <subcellularLocation>
        <location evidence="1">Cell membrane</location>
        <topology evidence="1">Multi-pass membrane protein</topology>
    </subcellularLocation>
</comment>
<feature type="transmembrane region" description="Helical" evidence="7">
    <location>
        <begin position="294"/>
        <end position="311"/>
    </location>
</feature>
<feature type="transmembrane region" description="Helical" evidence="7">
    <location>
        <begin position="363"/>
        <end position="380"/>
    </location>
</feature>
<feature type="region of interest" description="Disordered" evidence="6">
    <location>
        <begin position="1"/>
        <end position="20"/>
    </location>
</feature>
<dbReference type="InterPro" id="IPR004477">
    <property type="entry name" value="ComEC_N"/>
</dbReference>